<dbReference type="NCBIfam" id="NF033580">
    <property type="entry name" value="transpos_IS5_3"/>
    <property type="match status" value="1"/>
</dbReference>
<dbReference type="EMBL" id="AP027081">
    <property type="protein sequence ID" value="BDU77211.1"/>
    <property type="molecule type" value="Genomic_DNA"/>
</dbReference>
<dbReference type="Pfam" id="PF13340">
    <property type="entry name" value="DUF4096"/>
    <property type="match status" value="1"/>
</dbReference>
<reference evidence="3" key="1">
    <citation type="journal article" date="2023" name="Int. J. Syst. Evol. Microbiol.">
        <title>Mesoterricola silvestris gen. nov., sp. nov., Mesoterricola sediminis sp. nov., Geothrix oryzae sp. nov., Geothrix edaphica sp. nov., Geothrix rubra sp. nov., and Geothrix limicola sp. nov., six novel members of Acidobacteriota isolated from soils.</title>
        <authorList>
            <person name="Itoh H."/>
            <person name="Sugisawa Y."/>
            <person name="Mise K."/>
            <person name="Xu Z."/>
            <person name="Kuniyasu M."/>
            <person name="Ushijima N."/>
            <person name="Kawano K."/>
            <person name="Kobayashi E."/>
            <person name="Shiratori Y."/>
            <person name="Masuda Y."/>
            <person name="Senoo K."/>
        </authorList>
    </citation>
    <scope>NUCLEOTIDE SEQUENCE</scope>
    <source>
        <strain evidence="3">W786</strain>
    </source>
</reference>
<dbReference type="Proteomes" id="UP001228113">
    <property type="component" value="Chromosome"/>
</dbReference>
<dbReference type="InterPro" id="IPR025161">
    <property type="entry name" value="IS402-like_dom"/>
</dbReference>
<dbReference type="AlphaFoldDB" id="A0AA48KCL6"/>
<accession>A0AA48KCL6</accession>
<dbReference type="GO" id="GO:0003677">
    <property type="term" value="F:DNA binding"/>
    <property type="evidence" value="ECO:0007669"/>
    <property type="project" value="InterPro"/>
</dbReference>
<organism evidence="3 4">
    <name type="scientific">Mesoterricola sediminis</name>
    <dbReference type="NCBI Taxonomy" id="2927980"/>
    <lineage>
        <taxon>Bacteria</taxon>
        <taxon>Pseudomonadati</taxon>
        <taxon>Acidobacteriota</taxon>
        <taxon>Holophagae</taxon>
        <taxon>Holophagales</taxon>
        <taxon>Holophagaceae</taxon>
        <taxon>Mesoterricola</taxon>
    </lineage>
</organism>
<dbReference type="GO" id="GO:0006313">
    <property type="term" value="P:DNA transposition"/>
    <property type="evidence" value="ECO:0007669"/>
    <property type="project" value="InterPro"/>
</dbReference>
<sequence>MPRSFLTDALWAKLEPLLPPERGGMGRSRHPNRPMVEAILWRHRTGAPWRDLPEESGPWTSVYTRFEAWTKRGVWQRILEFLRKEADLEWVMPDGTILRAHQPSAGKRGGLWNQALGRSRGGCSTKIHLICDAHGNPLDFLVTPGQAHESRSAEGLLCGWQAEYVSGDRAYDGNPVRKAIEAMGATAVIPPHPRRKNPAAWDSHLYKARHAIEHGFAKLKQFRALATRFDKTARSFSAQVALACIVIWLRL</sequence>
<name>A0AA48KCL6_9BACT</name>
<feature type="domain" description="Insertion element IS402-like" evidence="2">
    <location>
        <begin position="6"/>
        <end position="78"/>
    </location>
</feature>
<feature type="domain" description="Transposase IS4-like" evidence="1">
    <location>
        <begin position="94"/>
        <end position="245"/>
    </location>
</feature>
<dbReference type="PANTHER" id="PTHR30007">
    <property type="entry name" value="PHP DOMAIN PROTEIN"/>
    <property type="match status" value="1"/>
</dbReference>
<evidence type="ECO:0000313" key="4">
    <source>
        <dbReference type="Proteomes" id="UP001228113"/>
    </source>
</evidence>
<evidence type="ECO:0000259" key="1">
    <source>
        <dbReference type="Pfam" id="PF01609"/>
    </source>
</evidence>
<keyword evidence="4" id="KW-1185">Reference proteome</keyword>
<dbReference type="KEGG" id="msea:METESE_21690"/>
<dbReference type="PANTHER" id="PTHR30007:SF1">
    <property type="entry name" value="BLR1914 PROTEIN"/>
    <property type="match status" value="1"/>
</dbReference>
<dbReference type="InterPro" id="IPR002559">
    <property type="entry name" value="Transposase_11"/>
</dbReference>
<dbReference type="Pfam" id="PF01609">
    <property type="entry name" value="DDE_Tnp_1"/>
    <property type="match status" value="1"/>
</dbReference>
<dbReference type="RefSeq" id="WP_316410145.1">
    <property type="nucleotide sequence ID" value="NZ_AP027081.1"/>
</dbReference>
<evidence type="ECO:0000313" key="3">
    <source>
        <dbReference type="EMBL" id="BDU77211.1"/>
    </source>
</evidence>
<dbReference type="GO" id="GO:0004803">
    <property type="term" value="F:transposase activity"/>
    <property type="evidence" value="ECO:0007669"/>
    <property type="project" value="InterPro"/>
</dbReference>
<proteinExistence type="predicted"/>
<gene>
    <name evidence="3" type="ORF">METESE_21690</name>
</gene>
<protein>
    <submittedName>
        <fullName evidence="3">IS5 family transposase</fullName>
    </submittedName>
</protein>
<evidence type="ECO:0000259" key="2">
    <source>
        <dbReference type="Pfam" id="PF13340"/>
    </source>
</evidence>